<sequence length="9" mass="927">MASSCCLGR</sequence>
<reference evidence="1" key="2">
    <citation type="journal article" date="2015" name="Data Brief">
        <title>Shoot transcriptome of the giant reed, Arundo donax.</title>
        <authorList>
            <person name="Barrero R.A."/>
            <person name="Guerrero F.D."/>
            <person name="Moolhuijzen P."/>
            <person name="Goolsby J.A."/>
            <person name="Tidwell J."/>
            <person name="Bellgard S.E."/>
            <person name="Bellgard M.I."/>
        </authorList>
    </citation>
    <scope>NUCLEOTIDE SEQUENCE</scope>
    <source>
        <tissue evidence="1">Shoot tissue taken approximately 20 cm above the soil surface</tissue>
    </source>
</reference>
<protein>
    <submittedName>
        <fullName evidence="1">Uncharacterized protein</fullName>
    </submittedName>
</protein>
<proteinExistence type="predicted"/>
<evidence type="ECO:0000313" key="1">
    <source>
        <dbReference type="EMBL" id="JAD49608.1"/>
    </source>
</evidence>
<dbReference type="EMBL" id="GBRH01248287">
    <property type="protein sequence ID" value="JAD49608.1"/>
    <property type="molecule type" value="Transcribed_RNA"/>
</dbReference>
<name>A0A0A9AIG0_ARUDO</name>
<organism evidence="1">
    <name type="scientific">Arundo donax</name>
    <name type="common">Giant reed</name>
    <name type="synonym">Donax arundinaceus</name>
    <dbReference type="NCBI Taxonomy" id="35708"/>
    <lineage>
        <taxon>Eukaryota</taxon>
        <taxon>Viridiplantae</taxon>
        <taxon>Streptophyta</taxon>
        <taxon>Embryophyta</taxon>
        <taxon>Tracheophyta</taxon>
        <taxon>Spermatophyta</taxon>
        <taxon>Magnoliopsida</taxon>
        <taxon>Liliopsida</taxon>
        <taxon>Poales</taxon>
        <taxon>Poaceae</taxon>
        <taxon>PACMAD clade</taxon>
        <taxon>Arundinoideae</taxon>
        <taxon>Arundineae</taxon>
        <taxon>Arundo</taxon>
    </lineage>
</organism>
<accession>A0A0A9AIG0</accession>
<reference evidence="1" key="1">
    <citation type="submission" date="2014-09" db="EMBL/GenBank/DDBJ databases">
        <authorList>
            <person name="Magalhaes I.L.F."/>
            <person name="Oliveira U."/>
            <person name="Santos F.R."/>
            <person name="Vidigal T.H.D.A."/>
            <person name="Brescovit A.D."/>
            <person name="Santos A.J."/>
        </authorList>
    </citation>
    <scope>NUCLEOTIDE SEQUENCE</scope>
    <source>
        <tissue evidence="1">Shoot tissue taken approximately 20 cm above the soil surface</tissue>
    </source>
</reference>